<dbReference type="EMBL" id="FP929055">
    <property type="protein sequence ID" value="CBL26750.1"/>
    <property type="molecule type" value="Genomic_DNA"/>
</dbReference>
<dbReference type="HOGENOM" id="CLU_2957931_0_0_9"/>
<proteinExistence type="predicted"/>
<evidence type="ECO:0000313" key="3">
    <source>
        <dbReference type="Proteomes" id="UP000008956"/>
    </source>
</evidence>
<gene>
    <name evidence="2" type="ORF">RTO_22470</name>
</gene>
<evidence type="ECO:0000256" key="1">
    <source>
        <dbReference type="SAM" id="MobiDB-lite"/>
    </source>
</evidence>
<evidence type="ECO:0000313" key="2">
    <source>
        <dbReference type="EMBL" id="CBL26750.1"/>
    </source>
</evidence>
<reference evidence="2 3" key="2">
    <citation type="submission" date="2010-03" db="EMBL/GenBank/DDBJ databases">
        <authorList>
            <person name="Pajon A."/>
        </authorList>
    </citation>
    <scope>NUCLEOTIDE SEQUENCE [LARGE SCALE GENOMIC DNA]</scope>
    <source>
        <strain evidence="2 3">L2-14</strain>
    </source>
</reference>
<feature type="region of interest" description="Disordered" evidence="1">
    <location>
        <begin position="32"/>
        <end position="59"/>
    </location>
</feature>
<dbReference type="AlphaFoldDB" id="D4M688"/>
<accession>D4M688</accession>
<sequence>MWQIYGEKETCGTKGGLVSGWKQSMKSVSNNEWREVSRSHSKPVVANTGEGLNFRRHKQ</sequence>
<name>D4M688_9FIRM</name>
<organism evidence="2 3">
    <name type="scientific">[Ruminococcus] torques L2-14</name>
    <dbReference type="NCBI Taxonomy" id="657313"/>
    <lineage>
        <taxon>Bacteria</taxon>
        <taxon>Bacillati</taxon>
        <taxon>Bacillota</taxon>
        <taxon>Clostridia</taxon>
        <taxon>Lachnospirales</taxon>
        <taxon>Lachnospiraceae</taxon>
        <taxon>Mediterraneibacter</taxon>
    </lineage>
</organism>
<reference evidence="2 3" key="1">
    <citation type="submission" date="2010-03" db="EMBL/GenBank/DDBJ databases">
        <title>The genome sequence of Ruminococcus torques L2-14.</title>
        <authorList>
            <consortium name="metaHIT consortium -- http://www.metahit.eu/"/>
            <person name="Pajon A."/>
            <person name="Turner K."/>
            <person name="Parkhill J."/>
            <person name="Duncan S."/>
            <person name="Flint H."/>
        </authorList>
    </citation>
    <scope>NUCLEOTIDE SEQUENCE [LARGE SCALE GENOMIC DNA]</scope>
    <source>
        <strain evidence="2 3">L2-14</strain>
    </source>
</reference>
<protein>
    <submittedName>
        <fullName evidence="2">Uncharacterized protein</fullName>
    </submittedName>
</protein>
<dbReference type="Proteomes" id="UP000008956">
    <property type="component" value="Chromosome"/>
</dbReference>
<dbReference type="KEGG" id="rto:RTO_22470"/>